<dbReference type="AlphaFoldDB" id="A0A1F7RYM0"/>
<dbReference type="InterPro" id="IPR020904">
    <property type="entry name" value="Sc_DH/Rdtase_CS"/>
</dbReference>
<dbReference type="Gene3D" id="3.40.50.720">
    <property type="entry name" value="NAD(P)-binding Rossmann-like Domain"/>
    <property type="match status" value="1"/>
</dbReference>
<accession>A0A1F7RYM0</accession>
<name>A0A1F7RYM0_9BACT</name>
<reference evidence="3 4" key="1">
    <citation type="journal article" date="2016" name="Nat. Commun.">
        <title>Thousands of microbial genomes shed light on interconnected biogeochemical processes in an aquifer system.</title>
        <authorList>
            <person name="Anantharaman K."/>
            <person name="Brown C.T."/>
            <person name="Hug L.A."/>
            <person name="Sharon I."/>
            <person name="Castelle C.J."/>
            <person name="Probst A.J."/>
            <person name="Thomas B.C."/>
            <person name="Singh A."/>
            <person name="Wilkins M.J."/>
            <person name="Karaoz U."/>
            <person name="Brodie E.L."/>
            <person name="Williams K.H."/>
            <person name="Hubbard S.S."/>
            <person name="Banfield J.F."/>
        </authorList>
    </citation>
    <scope>NUCLEOTIDE SEQUENCE [LARGE SCALE GENOMIC DNA]</scope>
</reference>
<proteinExistence type="inferred from homology"/>
<dbReference type="InterPro" id="IPR002347">
    <property type="entry name" value="SDR_fam"/>
</dbReference>
<dbReference type="NCBIfam" id="NF005559">
    <property type="entry name" value="PRK07231.1"/>
    <property type="match status" value="1"/>
</dbReference>
<gene>
    <name evidence="3" type="ORF">A2149_05710</name>
</gene>
<evidence type="ECO:0000313" key="4">
    <source>
        <dbReference type="Proteomes" id="UP000178435"/>
    </source>
</evidence>
<dbReference type="EMBL" id="MGDF01000040">
    <property type="protein sequence ID" value="OGL46649.1"/>
    <property type="molecule type" value="Genomic_DNA"/>
</dbReference>
<dbReference type="PANTHER" id="PTHR43639:SF1">
    <property type="entry name" value="SHORT-CHAIN DEHYDROGENASE_REDUCTASE FAMILY PROTEIN"/>
    <property type="match status" value="1"/>
</dbReference>
<keyword evidence="2" id="KW-0560">Oxidoreductase</keyword>
<evidence type="ECO:0000256" key="2">
    <source>
        <dbReference type="ARBA" id="ARBA00023002"/>
    </source>
</evidence>
<evidence type="ECO:0000256" key="1">
    <source>
        <dbReference type="ARBA" id="ARBA00006484"/>
    </source>
</evidence>
<dbReference type="Pfam" id="PF13561">
    <property type="entry name" value="adh_short_C2"/>
    <property type="match status" value="1"/>
</dbReference>
<comment type="caution">
    <text evidence="3">The sequence shown here is derived from an EMBL/GenBank/DDBJ whole genome shotgun (WGS) entry which is preliminary data.</text>
</comment>
<dbReference type="PANTHER" id="PTHR43639">
    <property type="entry name" value="OXIDOREDUCTASE, SHORT-CHAIN DEHYDROGENASE/REDUCTASE FAMILY (AFU_ORTHOLOGUE AFUA_5G02870)"/>
    <property type="match status" value="1"/>
</dbReference>
<dbReference type="PROSITE" id="PS00061">
    <property type="entry name" value="ADH_SHORT"/>
    <property type="match status" value="1"/>
</dbReference>
<dbReference type="Proteomes" id="UP000178435">
    <property type="component" value="Unassembled WGS sequence"/>
</dbReference>
<dbReference type="FunFam" id="3.40.50.720:FF:000084">
    <property type="entry name" value="Short-chain dehydrogenase reductase"/>
    <property type="match status" value="1"/>
</dbReference>
<organism evidence="3 4">
    <name type="scientific">Candidatus Schekmanbacteria bacterium RBG_16_38_11</name>
    <dbReference type="NCBI Taxonomy" id="1817880"/>
    <lineage>
        <taxon>Bacteria</taxon>
        <taxon>Candidatus Schekmaniibacteriota</taxon>
    </lineage>
</organism>
<protein>
    <recommendedName>
        <fullName evidence="5">Beta-ketoacyl-ACP reductase</fullName>
    </recommendedName>
</protein>
<dbReference type="PRINTS" id="PR00080">
    <property type="entry name" value="SDRFAMILY"/>
</dbReference>
<dbReference type="PRINTS" id="PR00081">
    <property type="entry name" value="GDHRDH"/>
</dbReference>
<evidence type="ECO:0000313" key="3">
    <source>
        <dbReference type="EMBL" id="OGL46649.1"/>
    </source>
</evidence>
<dbReference type="GO" id="GO:0016491">
    <property type="term" value="F:oxidoreductase activity"/>
    <property type="evidence" value="ECO:0007669"/>
    <property type="project" value="UniProtKB-KW"/>
</dbReference>
<comment type="similarity">
    <text evidence="1">Belongs to the short-chain dehydrogenases/reductases (SDR) family.</text>
</comment>
<evidence type="ECO:0008006" key="5">
    <source>
        <dbReference type="Google" id="ProtNLM"/>
    </source>
</evidence>
<dbReference type="SUPFAM" id="SSF51735">
    <property type="entry name" value="NAD(P)-binding Rossmann-fold domains"/>
    <property type="match status" value="1"/>
</dbReference>
<sequence length="244" mass="26715">MQLKGKTALVTGAGRNMGKTIALELVREGADLAINYFSSKKGAEETRAEAENLGVKAISFEADLSKVDQIQNMVKKVESEFGKIDILVNNSGMITEAKLDEINEEIWDRTMDVNLKGLFFCSKIVSEGMRKRKSGKIVNISSLGGIKAWPSFVAYCTSKAGVLMLTKCLALSLAPDIQVNSIAPGIISFPGDLDEVKRENFIKRIPLKRLGTYDEVAKTVIFLCRDSTYITGQTILVDGGLDLR</sequence>
<dbReference type="InterPro" id="IPR036291">
    <property type="entry name" value="NAD(P)-bd_dom_sf"/>
</dbReference>